<sequence>MCPIENSIPRKIISDTYTYYKNRGNASKLGFDMNNAFTLIKIVTKILDEEKAVLDIMTDQEKSDFVIVGDIHGSLESLFNIFESKGYPDKTKYLFLGDYVDRGNNSCEVMMTLYAYKCLYPNQIYLIRGNHEFRDMNENYGFKNECLRRISQQQNEKFYKEITGTFKYLPICSILNDKIFCVHGGISALLENRDQLKELKKVDDYFCSEDSVQAEFLWSDPDDSVSAYTQSDRGIGCLFGRDALDYFLKSMDFEFVIRGHQKEDSGYNWPFNENEGILTIFSAKDYCGSFNDGAIAYYPKNDNQKTQIIPEIQVLKKEEENEKVDIIEKVYKSEYNAPNDIFQNIENLIPPNYDLYNELGDSFSLLLF</sequence>
<dbReference type="PRINTS" id="PR00114">
    <property type="entry name" value="STPHPHTASE"/>
</dbReference>
<name>A0ABR2HGE6_9EUKA</name>
<comment type="similarity">
    <text evidence="8">Belongs to the PPP phosphatase family.</text>
</comment>
<comment type="cofactor">
    <cofactor evidence="1">
        <name>Mn(2+)</name>
        <dbReference type="ChEBI" id="CHEBI:29035"/>
    </cofactor>
</comment>
<evidence type="ECO:0000256" key="1">
    <source>
        <dbReference type="ARBA" id="ARBA00001936"/>
    </source>
</evidence>
<dbReference type="PROSITE" id="PS00125">
    <property type="entry name" value="SER_THR_PHOSPHATASE"/>
    <property type="match status" value="1"/>
</dbReference>
<gene>
    <name evidence="10" type="ORF">M9Y10_020498</name>
</gene>
<comment type="catalytic activity">
    <reaction evidence="7 8">
        <text>O-phospho-L-threonyl-[protein] + H2O = L-threonyl-[protein] + phosphate</text>
        <dbReference type="Rhea" id="RHEA:47004"/>
        <dbReference type="Rhea" id="RHEA-COMP:11060"/>
        <dbReference type="Rhea" id="RHEA-COMP:11605"/>
        <dbReference type="ChEBI" id="CHEBI:15377"/>
        <dbReference type="ChEBI" id="CHEBI:30013"/>
        <dbReference type="ChEBI" id="CHEBI:43474"/>
        <dbReference type="ChEBI" id="CHEBI:61977"/>
        <dbReference type="EC" id="3.1.3.16"/>
    </reaction>
</comment>
<proteinExistence type="inferred from homology"/>
<comment type="caution">
    <text evidence="10">The sequence shown here is derived from an EMBL/GenBank/DDBJ whole genome shotgun (WGS) entry which is preliminary data.</text>
</comment>
<dbReference type="PANTHER" id="PTHR11668:SF300">
    <property type="entry name" value="SERINE_THREONINE-PROTEIN PHOSPHATASE"/>
    <property type="match status" value="1"/>
</dbReference>
<dbReference type="EC" id="3.1.3.16" evidence="8"/>
<dbReference type="PANTHER" id="PTHR11668">
    <property type="entry name" value="SERINE/THREONINE PROTEIN PHOSPHATASE"/>
    <property type="match status" value="1"/>
</dbReference>
<dbReference type="Gene3D" id="3.60.21.10">
    <property type="match status" value="1"/>
</dbReference>
<evidence type="ECO:0000256" key="8">
    <source>
        <dbReference type="RuleBase" id="RU004273"/>
    </source>
</evidence>
<keyword evidence="3 8" id="KW-0378">Hydrolase</keyword>
<evidence type="ECO:0000313" key="10">
    <source>
        <dbReference type="EMBL" id="KAK8846475.1"/>
    </source>
</evidence>
<dbReference type="CDD" id="cd00144">
    <property type="entry name" value="MPP_PPP_family"/>
    <property type="match status" value="1"/>
</dbReference>
<evidence type="ECO:0000256" key="3">
    <source>
        <dbReference type="ARBA" id="ARBA00022801"/>
    </source>
</evidence>
<evidence type="ECO:0000256" key="7">
    <source>
        <dbReference type="ARBA" id="ARBA00048336"/>
    </source>
</evidence>
<evidence type="ECO:0000259" key="9">
    <source>
        <dbReference type="PROSITE" id="PS00125"/>
    </source>
</evidence>
<keyword evidence="4" id="KW-0904">Protein phosphatase</keyword>
<evidence type="ECO:0000256" key="5">
    <source>
        <dbReference type="ARBA" id="ARBA00023211"/>
    </source>
</evidence>
<accession>A0ABR2HGE6</accession>
<reference evidence="10 11" key="1">
    <citation type="submission" date="2024-04" db="EMBL/GenBank/DDBJ databases">
        <title>Tritrichomonas musculus Genome.</title>
        <authorList>
            <person name="Alves-Ferreira E."/>
            <person name="Grigg M."/>
            <person name="Lorenzi H."/>
            <person name="Galac M."/>
        </authorList>
    </citation>
    <scope>NUCLEOTIDE SEQUENCE [LARGE SCALE GENOMIC DNA]</scope>
    <source>
        <strain evidence="10 11">EAF2021</strain>
    </source>
</reference>
<dbReference type="Proteomes" id="UP001470230">
    <property type="component" value="Unassembled WGS sequence"/>
</dbReference>
<dbReference type="Pfam" id="PF00149">
    <property type="entry name" value="Metallophos"/>
    <property type="match status" value="1"/>
</dbReference>
<keyword evidence="2" id="KW-0479">Metal-binding</keyword>
<dbReference type="InterPro" id="IPR029052">
    <property type="entry name" value="Metallo-depent_PP-like"/>
</dbReference>
<organism evidence="10 11">
    <name type="scientific">Tritrichomonas musculus</name>
    <dbReference type="NCBI Taxonomy" id="1915356"/>
    <lineage>
        <taxon>Eukaryota</taxon>
        <taxon>Metamonada</taxon>
        <taxon>Parabasalia</taxon>
        <taxon>Tritrichomonadida</taxon>
        <taxon>Tritrichomonadidae</taxon>
        <taxon>Tritrichomonas</taxon>
    </lineage>
</organism>
<dbReference type="InterPro" id="IPR050341">
    <property type="entry name" value="PP1_catalytic_subunit"/>
</dbReference>
<protein>
    <recommendedName>
        <fullName evidence="8">Serine/threonine-protein phosphatase</fullName>
        <ecNumber evidence="8">3.1.3.16</ecNumber>
    </recommendedName>
</protein>
<dbReference type="InterPro" id="IPR006186">
    <property type="entry name" value="Ser/Thr-sp_prot-phosphatase"/>
</dbReference>
<dbReference type="EMBL" id="JAPFFF010000029">
    <property type="protein sequence ID" value="KAK8846475.1"/>
    <property type="molecule type" value="Genomic_DNA"/>
</dbReference>
<evidence type="ECO:0000256" key="4">
    <source>
        <dbReference type="ARBA" id="ARBA00022912"/>
    </source>
</evidence>
<keyword evidence="11" id="KW-1185">Reference proteome</keyword>
<dbReference type="InterPro" id="IPR004843">
    <property type="entry name" value="Calcineurin-like_PHP"/>
</dbReference>
<evidence type="ECO:0000313" key="11">
    <source>
        <dbReference type="Proteomes" id="UP001470230"/>
    </source>
</evidence>
<feature type="domain" description="Serine/threonine specific protein phosphatases" evidence="9">
    <location>
        <begin position="127"/>
        <end position="132"/>
    </location>
</feature>
<keyword evidence="5" id="KW-0464">Manganese</keyword>
<evidence type="ECO:0000256" key="6">
    <source>
        <dbReference type="ARBA" id="ARBA00047761"/>
    </source>
</evidence>
<comment type="catalytic activity">
    <reaction evidence="6">
        <text>O-phospho-L-seryl-[protein] + H2O = L-seryl-[protein] + phosphate</text>
        <dbReference type="Rhea" id="RHEA:20629"/>
        <dbReference type="Rhea" id="RHEA-COMP:9863"/>
        <dbReference type="Rhea" id="RHEA-COMP:11604"/>
        <dbReference type="ChEBI" id="CHEBI:15377"/>
        <dbReference type="ChEBI" id="CHEBI:29999"/>
        <dbReference type="ChEBI" id="CHEBI:43474"/>
        <dbReference type="ChEBI" id="CHEBI:83421"/>
        <dbReference type="EC" id="3.1.3.16"/>
    </reaction>
</comment>
<evidence type="ECO:0000256" key="2">
    <source>
        <dbReference type="ARBA" id="ARBA00022723"/>
    </source>
</evidence>
<dbReference type="SMART" id="SM00156">
    <property type="entry name" value="PP2Ac"/>
    <property type="match status" value="1"/>
</dbReference>
<dbReference type="SUPFAM" id="SSF56300">
    <property type="entry name" value="Metallo-dependent phosphatases"/>
    <property type="match status" value="1"/>
</dbReference>